<evidence type="ECO:0000313" key="3">
    <source>
        <dbReference type="Proteomes" id="UP001190926"/>
    </source>
</evidence>
<feature type="non-terminal residue" evidence="2">
    <location>
        <position position="1"/>
    </location>
</feature>
<name>A0AAD4J147_PERFH</name>
<feature type="domain" description="DNA-directed DNA polymerase family A palm" evidence="1">
    <location>
        <begin position="86"/>
        <end position="119"/>
    </location>
</feature>
<dbReference type="AlphaFoldDB" id="A0AAD4J147"/>
<dbReference type="Pfam" id="PF00476">
    <property type="entry name" value="DNA_pol_A"/>
    <property type="match status" value="1"/>
</dbReference>
<dbReference type="EMBL" id="SDAM02000178">
    <property type="protein sequence ID" value="KAH6825224.1"/>
    <property type="molecule type" value="Genomic_DNA"/>
</dbReference>
<dbReference type="GO" id="GO:0003887">
    <property type="term" value="F:DNA-directed DNA polymerase activity"/>
    <property type="evidence" value="ECO:0007669"/>
    <property type="project" value="InterPro"/>
</dbReference>
<dbReference type="Proteomes" id="UP001190926">
    <property type="component" value="Unassembled WGS sequence"/>
</dbReference>
<dbReference type="InterPro" id="IPR002298">
    <property type="entry name" value="DNA_polymerase_A"/>
</dbReference>
<dbReference type="PANTHER" id="PTHR10133:SF62">
    <property type="entry name" value="DNA POLYMERASE THETA"/>
    <property type="match status" value="1"/>
</dbReference>
<gene>
    <name evidence="2" type="ORF">C2S53_018906</name>
</gene>
<dbReference type="InterPro" id="IPR043502">
    <property type="entry name" value="DNA/RNA_pol_sf"/>
</dbReference>
<protein>
    <submittedName>
        <fullName evidence="2">Mammalian DNA polymerase-like protein</fullName>
    </submittedName>
</protein>
<comment type="caution">
    <text evidence="2">The sequence shown here is derived from an EMBL/GenBank/DDBJ whole genome shotgun (WGS) entry which is preliminary data.</text>
</comment>
<sequence length="119" mass="13653">VNILADMEIWGIGVYMEGCLRARHVLARKLKLLEKEAYTLAGKAFSLSMPADIANILNMLSWGQCVEHMVELRMNEEGGESCTDHYKINARDFFVPTQEDWVLLTADYCQIELRLMAHF</sequence>
<evidence type="ECO:0000313" key="2">
    <source>
        <dbReference type="EMBL" id="KAH6825224.1"/>
    </source>
</evidence>
<dbReference type="PANTHER" id="PTHR10133">
    <property type="entry name" value="DNA POLYMERASE I"/>
    <property type="match status" value="1"/>
</dbReference>
<proteinExistence type="predicted"/>
<keyword evidence="3" id="KW-1185">Reference proteome</keyword>
<evidence type="ECO:0000259" key="1">
    <source>
        <dbReference type="Pfam" id="PF00476"/>
    </source>
</evidence>
<accession>A0AAD4J147</accession>
<dbReference type="GO" id="GO:0006302">
    <property type="term" value="P:double-strand break repair"/>
    <property type="evidence" value="ECO:0007669"/>
    <property type="project" value="TreeGrafter"/>
</dbReference>
<dbReference type="GO" id="GO:0003677">
    <property type="term" value="F:DNA binding"/>
    <property type="evidence" value="ECO:0007669"/>
    <property type="project" value="InterPro"/>
</dbReference>
<dbReference type="SUPFAM" id="SSF56672">
    <property type="entry name" value="DNA/RNA polymerases"/>
    <property type="match status" value="1"/>
</dbReference>
<organism evidence="2 3">
    <name type="scientific">Perilla frutescens var. hirtella</name>
    <name type="common">Perilla citriodora</name>
    <name type="synonym">Perilla setoyensis</name>
    <dbReference type="NCBI Taxonomy" id="608512"/>
    <lineage>
        <taxon>Eukaryota</taxon>
        <taxon>Viridiplantae</taxon>
        <taxon>Streptophyta</taxon>
        <taxon>Embryophyta</taxon>
        <taxon>Tracheophyta</taxon>
        <taxon>Spermatophyta</taxon>
        <taxon>Magnoliopsida</taxon>
        <taxon>eudicotyledons</taxon>
        <taxon>Gunneridae</taxon>
        <taxon>Pentapetalae</taxon>
        <taxon>asterids</taxon>
        <taxon>lamiids</taxon>
        <taxon>Lamiales</taxon>
        <taxon>Lamiaceae</taxon>
        <taxon>Nepetoideae</taxon>
        <taxon>Elsholtzieae</taxon>
        <taxon>Perilla</taxon>
    </lineage>
</organism>
<dbReference type="InterPro" id="IPR001098">
    <property type="entry name" value="DNA-dir_DNA_pol_A_palm_dom"/>
</dbReference>
<dbReference type="Gene3D" id="3.30.70.370">
    <property type="match status" value="1"/>
</dbReference>
<reference evidence="2 3" key="1">
    <citation type="journal article" date="2021" name="Nat. Commun.">
        <title>Incipient diploidization of the medicinal plant Perilla within 10,000 years.</title>
        <authorList>
            <person name="Zhang Y."/>
            <person name="Shen Q."/>
            <person name="Leng L."/>
            <person name="Zhang D."/>
            <person name="Chen S."/>
            <person name="Shi Y."/>
            <person name="Ning Z."/>
            <person name="Chen S."/>
        </authorList>
    </citation>
    <scope>NUCLEOTIDE SEQUENCE [LARGE SCALE GENOMIC DNA]</scope>
    <source>
        <strain evidence="3">cv. PC099</strain>
    </source>
</reference>
<dbReference type="GO" id="GO:0006261">
    <property type="term" value="P:DNA-templated DNA replication"/>
    <property type="evidence" value="ECO:0007669"/>
    <property type="project" value="InterPro"/>
</dbReference>